<sequence length="174" mass="19042">MKKPLFFIFGYAALITPLQLYAATATLSEGEILSVVETANAGEIKEGSFAQSHANSTGTKEFAQQMVGDHTVMNDAIKSLAQKQGLKPQFNAVSKSLKDDGDKSLKKLKSLKGEEFDKTYIENEITEHKSVLDTFDNTLIPSAKNTEMKDALAQSRAKIAEHLEHAKQLQSGSH</sequence>
<evidence type="ECO:0000256" key="1">
    <source>
        <dbReference type="SAM" id="SignalP"/>
    </source>
</evidence>
<evidence type="ECO:0000313" key="3">
    <source>
        <dbReference type="EMBL" id="GBG14685.1"/>
    </source>
</evidence>
<comment type="caution">
    <text evidence="3">The sequence shown here is derived from an EMBL/GenBank/DDBJ whole genome shotgun (WGS) entry which is preliminary data.</text>
</comment>
<protein>
    <submittedName>
        <fullName evidence="3">Putative membrane protein</fullName>
    </submittedName>
</protein>
<feature type="signal peptide" evidence="1">
    <location>
        <begin position="1"/>
        <end position="22"/>
    </location>
</feature>
<evidence type="ECO:0000313" key="4">
    <source>
        <dbReference type="Proteomes" id="UP000245081"/>
    </source>
</evidence>
<dbReference type="PANTHER" id="PTHR38593:SF1">
    <property type="entry name" value="BLR2558 PROTEIN"/>
    <property type="match status" value="1"/>
</dbReference>
<dbReference type="Proteomes" id="UP000245081">
    <property type="component" value="Unassembled WGS sequence"/>
</dbReference>
<reference evidence="3 4" key="1">
    <citation type="journal article" date="2018" name="Environ. Microbiol.">
        <title>Isolation and genomic characterization of Novimethylophilus kurashikiensis gen. nov. sp. nov., a new lanthanide-dependent methylotrophic species of Methylophilaceae.</title>
        <authorList>
            <person name="Lv H."/>
            <person name="Sahin N."/>
            <person name="Tani A."/>
        </authorList>
    </citation>
    <scope>NUCLEOTIDE SEQUENCE [LARGE SCALE GENOMIC DNA]</scope>
    <source>
        <strain evidence="3 4">La2-4</strain>
    </source>
</reference>
<dbReference type="InterPro" id="IPR025419">
    <property type="entry name" value="DUF4142"/>
</dbReference>
<accession>A0A2R5F9H5</accession>
<keyword evidence="1" id="KW-0732">Signal</keyword>
<dbReference type="AlphaFoldDB" id="A0A2R5F9H5"/>
<dbReference type="EMBL" id="BDOQ01000009">
    <property type="protein sequence ID" value="GBG14685.1"/>
    <property type="molecule type" value="Genomic_DNA"/>
</dbReference>
<dbReference type="RefSeq" id="WP_181376260.1">
    <property type="nucleotide sequence ID" value="NZ_BDOQ01000009.1"/>
</dbReference>
<proteinExistence type="predicted"/>
<dbReference type="PANTHER" id="PTHR38593">
    <property type="entry name" value="BLR2558 PROTEIN"/>
    <property type="match status" value="1"/>
</dbReference>
<evidence type="ECO:0000259" key="2">
    <source>
        <dbReference type="Pfam" id="PF13628"/>
    </source>
</evidence>
<feature type="chain" id="PRO_5015310866" evidence="1">
    <location>
        <begin position="23"/>
        <end position="174"/>
    </location>
</feature>
<dbReference type="InterPro" id="IPR012347">
    <property type="entry name" value="Ferritin-like"/>
</dbReference>
<organism evidence="3 4">
    <name type="scientific">Novimethylophilus kurashikiensis</name>
    <dbReference type="NCBI Taxonomy" id="1825523"/>
    <lineage>
        <taxon>Bacteria</taxon>
        <taxon>Pseudomonadati</taxon>
        <taxon>Pseudomonadota</taxon>
        <taxon>Betaproteobacteria</taxon>
        <taxon>Nitrosomonadales</taxon>
        <taxon>Methylophilaceae</taxon>
        <taxon>Novimethylophilus</taxon>
    </lineage>
</organism>
<gene>
    <name evidence="3" type="ORF">NMK_2285</name>
</gene>
<name>A0A2R5F9H5_9PROT</name>
<dbReference type="Pfam" id="PF13628">
    <property type="entry name" value="DUF4142"/>
    <property type="match status" value="1"/>
</dbReference>
<dbReference type="Gene3D" id="1.20.1260.10">
    <property type="match status" value="1"/>
</dbReference>
<feature type="domain" description="DUF4142" evidence="2">
    <location>
        <begin position="31"/>
        <end position="169"/>
    </location>
</feature>
<keyword evidence="4" id="KW-1185">Reference proteome</keyword>